<dbReference type="SUPFAM" id="SSF51306">
    <property type="entry name" value="LexA/Signal peptidase"/>
    <property type="match status" value="1"/>
</dbReference>
<dbReference type="CDD" id="cd00093">
    <property type="entry name" value="HTH_XRE"/>
    <property type="match status" value="1"/>
</dbReference>
<dbReference type="SMART" id="SM00530">
    <property type="entry name" value="HTH_XRE"/>
    <property type="match status" value="1"/>
</dbReference>
<dbReference type="PANTHER" id="PTHR46558:SF11">
    <property type="entry name" value="HTH-TYPE TRANSCRIPTIONAL REGULATOR XRE"/>
    <property type="match status" value="1"/>
</dbReference>
<organism evidence="3 4">
    <name type="scientific">Frigoriflavimonas asaccharolytica</name>
    <dbReference type="NCBI Taxonomy" id="2735899"/>
    <lineage>
        <taxon>Bacteria</taxon>
        <taxon>Pseudomonadati</taxon>
        <taxon>Bacteroidota</taxon>
        <taxon>Flavobacteriia</taxon>
        <taxon>Flavobacteriales</taxon>
        <taxon>Weeksellaceae</taxon>
        <taxon>Frigoriflavimonas</taxon>
    </lineage>
</organism>
<dbReference type="Gene3D" id="2.10.109.10">
    <property type="entry name" value="Umud Fragment, subunit A"/>
    <property type="match status" value="1"/>
</dbReference>
<feature type="domain" description="HTH cro/C1-type" evidence="2">
    <location>
        <begin position="8"/>
        <end position="62"/>
    </location>
</feature>
<dbReference type="SUPFAM" id="SSF47413">
    <property type="entry name" value="lambda repressor-like DNA-binding domains"/>
    <property type="match status" value="1"/>
</dbReference>
<evidence type="ECO:0000256" key="1">
    <source>
        <dbReference type="ARBA" id="ARBA00023125"/>
    </source>
</evidence>
<dbReference type="AlphaFoldDB" id="A0A8J8GA54"/>
<evidence type="ECO:0000313" key="4">
    <source>
        <dbReference type="Proteomes" id="UP000610746"/>
    </source>
</evidence>
<dbReference type="RefSeq" id="WP_173780287.1">
    <property type="nucleotide sequence ID" value="NZ_JABSNO010000027.1"/>
</dbReference>
<dbReference type="InterPro" id="IPR036286">
    <property type="entry name" value="LexA/Signal_pep-like_sf"/>
</dbReference>
<keyword evidence="4" id="KW-1185">Reference proteome</keyword>
<reference evidence="3" key="1">
    <citation type="submission" date="2020-05" db="EMBL/GenBank/DDBJ databases">
        <title>Genomic Encyclopedia of Type Strains, Phase IV (KMG-V): Genome sequencing to study the core and pangenomes of soil and plant-associated prokaryotes.</title>
        <authorList>
            <person name="Whitman W."/>
        </authorList>
    </citation>
    <scope>NUCLEOTIDE SEQUENCE</scope>
    <source>
        <strain evidence="3">16F</strain>
    </source>
</reference>
<dbReference type="InterPro" id="IPR010982">
    <property type="entry name" value="Lambda_DNA-bd_dom_sf"/>
</dbReference>
<dbReference type="InterPro" id="IPR001387">
    <property type="entry name" value="Cro/C1-type_HTH"/>
</dbReference>
<comment type="caution">
    <text evidence="3">The sequence shown here is derived from an EMBL/GenBank/DDBJ whole genome shotgun (WGS) entry which is preliminary data.</text>
</comment>
<dbReference type="PANTHER" id="PTHR46558">
    <property type="entry name" value="TRACRIPTIONAL REGULATORY PROTEIN-RELATED-RELATED"/>
    <property type="match status" value="1"/>
</dbReference>
<name>A0A8J8GA54_9FLAO</name>
<evidence type="ECO:0000259" key="2">
    <source>
        <dbReference type="PROSITE" id="PS50943"/>
    </source>
</evidence>
<sequence>MSILSENIRYLRAQLNLSQRSISEILVITRSRYAKYEDAVSEPPLEILSKISRYFNVSIDLLISIDLRKYPLEKILNLPDNRIVLPIIVDSTGENKIEIIPHKAQMGYLNSYNDPEYIEGLQNISLPFLRNGKFRAFPAEGDSMPPYKDGTFIVGKYIDDVNFMTVGKTYIFVSRDQGIVYKRYNSKSASGLIVSSDNSFYQPYEILLTDVYEIWEFACSINTVELEKESLDLKELRNILSDFISSK</sequence>
<dbReference type="InterPro" id="IPR039418">
    <property type="entry name" value="LexA-like"/>
</dbReference>
<protein>
    <submittedName>
        <fullName evidence="3">Transcriptional regulator with XRE-family HTH domain</fullName>
    </submittedName>
</protein>
<dbReference type="CDD" id="cd06529">
    <property type="entry name" value="S24_LexA-like"/>
    <property type="match status" value="1"/>
</dbReference>
<dbReference type="EMBL" id="JABSNO010000027">
    <property type="protein sequence ID" value="NRS93741.1"/>
    <property type="molecule type" value="Genomic_DNA"/>
</dbReference>
<dbReference type="Proteomes" id="UP000610746">
    <property type="component" value="Unassembled WGS sequence"/>
</dbReference>
<dbReference type="Pfam" id="PF01381">
    <property type="entry name" value="HTH_3"/>
    <property type="match status" value="1"/>
</dbReference>
<dbReference type="GO" id="GO:0003677">
    <property type="term" value="F:DNA binding"/>
    <property type="evidence" value="ECO:0007669"/>
    <property type="project" value="UniProtKB-KW"/>
</dbReference>
<evidence type="ECO:0000313" key="3">
    <source>
        <dbReference type="EMBL" id="NRS93741.1"/>
    </source>
</evidence>
<proteinExistence type="predicted"/>
<dbReference type="Gene3D" id="1.10.260.40">
    <property type="entry name" value="lambda repressor-like DNA-binding domains"/>
    <property type="match status" value="1"/>
</dbReference>
<accession>A0A8J8GA54</accession>
<dbReference type="PROSITE" id="PS50943">
    <property type="entry name" value="HTH_CROC1"/>
    <property type="match status" value="1"/>
</dbReference>
<keyword evidence="1" id="KW-0238">DNA-binding</keyword>
<gene>
    <name evidence="3" type="ORF">HNQ03_002832</name>
</gene>